<organism evidence="1 2">
    <name type="scientific">Idiomarina rhizosphaerae</name>
    <dbReference type="NCBI Taxonomy" id="2961572"/>
    <lineage>
        <taxon>Bacteria</taxon>
        <taxon>Pseudomonadati</taxon>
        <taxon>Pseudomonadota</taxon>
        <taxon>Gammaproteobacteria</taxon>
        <taxon>Alteromonadales</taxon>
        <taxon>Idiomarinaceae</taxon>
        <taxon>Idiomarina</taxon>
    </lineage>
</organism>
<dbReference type="RefSeq" id="WP_253619631.1">
    <property type="nucleotide sequence ID" value="NZ_JAMZDE010000007.1"/>
</dbReference>
<name>A0A9X2FYB6_9GAMM</name>
<proteinExistence type="predicted"/>
<evidence type="ECO:0000313" key="1">
    <source>
        <dbReference type="EMBL" id="MCP1339714.1"/>
    </source>
</evidence>
<dbReference type="AlphaFoldDB" id="A0A9X2FYB6"/>
<keyword evidence="2" id="KW-1185">Reference proteome</keyword>
<dbReference type="EMBL" id="JAMZDE010000007">
    <property type="protein sequence ID" value="MCP1339714.1"/>
    <property type="molecule type" value="Genomic_DNA"/>
</dbReference>
<comment type="caution">
    <text evidence="1">The sequence shown here is derived from an EMBL/GenBank/DDBJ whole genome shotgun (WGS) entry which is preliminary data.</text>
</comment>
<dbReference type="Proteomes" id="UP001139474">
    <property type="component" value="Unassembled WGS sequence"/>
</dbReference>
<reference evidence="1" key="1">
    <citation type="submission" date="2022-06" db="EMBL/GenBank/DDBJ databases">
        <title>Idiomarina rhizosphaerae M1R2S28.</title>
        <authorList>
            <person name="Sun J.-Q."/>
            <person name="Li L.-F."/>
        </authorList>
    </citation>
    <scope>NUCLEOTIDE SEQUENCE</scope>
    <source>
        <strain evidence="1">M1R2S28</strain>
    </source>
</reference>
<protein>
    <submittedName>
        <fullName evidence="1">Uncharacterized protein</fullName>
    </submittedName>
</protein>
<sequence>MDLPVVLDDWSWAEQPISSSINIDALFLRKPETPDWKKLSQFYPYCPGGEIIFWLCPIEDTDWTLFEVENGQWILMPLTNFPAHEESLKGPITPISEHERNGENIWIYLARYPLKQLQTAMMSYYSQKVDSFQSIEQENDVWILKENMGRVIFSEQGEYVILAHFL</sequence>
<gene>
    <name evidence="1" type="ORF">NJR55_08895</name>
</gene>
<evidence type="ECO:0000313" key="2">
    <source>
        <dbReference type="Proteomes" id="UP001139474"/>
    </source>
</evidence>
<accession>A0A9X2FYB6</accession>